<evidence type="ECO:0000256" key="1">
    <source>
        <dbReference type="SAM" id="MobiDB-lite"/>
    </source>
</evidence>
<dbReference type="PANTHER" id="PTHR47020">
    <property type="entry name" value="HILLARIN"/>
    <property type="match status" value="1"/>
</dbReference>
<proteinExistence type="predicted"/>
<evidence type="ECO:0000313" key="3">
    <source>
        <dbReference type="EMBL" id="CEK80449.1"/>
    </source>
</evidence>
<protein>
    <recommendedName>
        <fullName evidence="2">KY-like immunoglobulin-like domain-containing protein</fullName>
    </recommendedName>
</protein>
<name>A0A0B7AHJ6_9EUPU</name>
<feature type="compositionally biased region" description="Basic and acidic residues" evidence="1">
    <location>
        <begin position="449"/>
        <end position="459"/>
    </location>
</feature>
<dbReference type="AlphaFoldDB" id="A0A0B7AHJ6"/>
<organism evidence="3">
    <name type="scientific">Arion vulgaris</name>
    <dbReference type="NCBI Taxonomy" id="1028688"/>
    <lineage>
        <taxon>Eukaryota</taxon>
        <taxon>Metazoa</taxon>
        <taxon>Spiralia</taxon>
        <taxon>Lophotrochozoa</taxon>
        <taxon>Mollusca</taxon>
        <taxon>Gastropoda</taxon>
        <taxon>Heterobranchia</taxon>
        <taxon>Euthyneura</taxon>
        <taxon>Panpulmonata</taxon>
        <taxon>Eupulmonata</taxon>
        <taxon>Stylommatophora</taxon>
        <taxon>Helicina</taxon>
        <taxon>Arionoidea</taxon>
        <taxon>Arionidae</taxon>
        <taxon>Arion</taxon>
    </lineage>
</organism>
<sequence>MMYRSRSGTSDSKIDVFFDRFVLFEKQKDFLRFALRFPIKGSFKFDIYGLDVQDGDVFDLCCTYIINCPRAKHNCLPLPDCPPLGWGPDCEIEASGLIPVTHKQAEIVSTDGFLEIRLAKNRVIAFYQLLKHSLLDDATLSKYSVAELKTDEAIVYLRLPQKGEYALKLFAQDLKDQGIAKNILNYLITCNNTNSELKPFPNISNGLIGRNPKTSKSYGVDAVSHPQARLIAKNGKIVIEFRADLNVELVCEMHTIDGKAAQKMQKVVTNSGNMWKLDLDMPVQAEYSLNVFAHEKGHSDQIYNVHSYLIKSEGRKEAGEDVDNDETNVVDTSIPTETLDTSEPEVTIPISRNCTNVAAAIHRRNGYDPHDPSQIKFLSSDDINVINVKLRNYGEYMLNFYEVAENGNTAQIIAKYQINRKRPGELYHNNISSIMADIKPSRQSTPMSKGDRSKEEAMRQARRNVQSAIDLKDANNLDEAIKRFIKLGADENDPLLRKAKQLLQMLKAKSDLIEASQKRNQALLEKAIAHARSVNVNHELDVQIALAIRLRDHLATIEKLRHTVLDMEAKTVSEIKSYSNPPDGVHQCMIATFLLLGHKLSEVKNWQQVQVLLGKTGKESLMRKILNFDAQAVPIKRAQVAKKIIQPYNKEQIRDVSAGAATFYNWAVGMIDEVDSYGGAEQEDPMRLIK</sequence>
<reference evidence="3" key="1">
    <citation type="submission" date="2014-12" db="EMBL/GenBank/DDBJ databases">
        <title>Insight into the proteome of Arion vulgaris.</title>
        <authorList>
            <person name="Aradska J."/>
            <person name="Bulat T."/>
            <person name="Smidak R."/>
            <person name="Sarate P."/>
            <person name="Gangsoo J."/>
            <person name="Sialana F."/>
            <person name="Bilban M."/>
            <person name="Lubec G."/>
        </authorList>
    </citation>
    <scope>NUCLEOTIDE SEQUENCE</scope>
    <source>
        <tissue evidence="3">Skin</tissue>
    </source>
</reference>
<feature type="domain" description="KY-like immunoglobulin-like" evidence="2">
    <location>
        <begin position="96"/>
        <end position="201"/>
    </location>
</feature>
<dbReference type="PANTHER" id="PTHR47020:SF1">
    <property type="entry name" value="HILLARIN"/>
    <property type="match status" value="1"/>
</dbReference>
<feature type="domain" description="KY-like immunoglobulin-like" evidence="2">
    <location>
        <begin position="14"/>
        <end position="79"/>
    </location>
</feature>
<accession>A0A0B7AHJ6</accession>
<dbReference type="EMBL" id="HACG01033584">
    <property type="protein sequence ID" value="CEK80449.1"/>
    <property type="molecule type" value="Transcribed_RNA"/>
</dbReference>
<feature type="region of interest" description="Disordered" evidence="1">
    <location>
        <begin position="440"/>
        <end position="463"/>
    </location>
</feature>
<dbReference type="Gene3D" id="1.20.920.20">
    <property type="match status" value="1"/>
</dbReference>
<dbReference type="InterPro" id="IPR053041">
    <property type="entry name" value="Transglut-like_Superfamily_Mod"/>
</dbReference>
<dbReference type="Pfam" id="PF23265">
    <property type="entry name" value="Ig-like_KY"/>
    <property type="match status" value="3"/>
</dbReference>
<feature type="domain" description="KY-like immunoglobulin-like" evidence="2">
    <location>
        <begin position="217"/>
        <end position="317"/>
    </location>
</feature>
<evidence type="ECO:0000259" key="2">
    <source>
        <dbReference type="Pfam" id="PF23265"/>
    </source>
</evidence>
<dbReference type="InterPro" id="IPR056564">
    <property type="entry name" value="Ig-like_KY"/>
</dbReference>
<gene>
    <name evidence="3" type="primary">ORF120991</name>
</gene>